<sequence length="129" mass="13843">MHKRFALALAMIPVLSAMPSRHPFLDTTPTPTVPKFSTVHPDNNYSKCLDVRGGVQENGTLVQLHDCNGSKAQKWVETSSLMLMYGFGCARKVKLVKLGTTAPTSSSSASVKVVVSNIQTAIPVAVQSD</sequence>
<protein>
    <submittedName>
        <fullName evidence="1">Uncharacterized protein</fullName>
    </submittedName>
</protein>
<proteinExistence type="predicted"/>
<dbReference type="EMBL" id="WQMT02000005">
    <property type="protein sequence ID" value="KAG9222097.1"/>
    <property type="molecule type" value="Genomic_DNA"/>
</dbReference>
<accession>A0ACB7IV18</accession>
<organism evidence="1 2">
    <name type="scientific">Pleurotus cornucopiae</name>
    <name type="common">Cornucopia mushroom</name>
    <dbReference type="NCBI Taxonomy" id="5321"/>
    <lineage>
        <taxon>Eukaryota</taxon>
        <taxon>Fungi</taxon>
        <taxon>Dikarya</taxon>
        <taxon>Basidiomycota</taxon>
        <taxon>Agaricomycotina</taxon>
        <taxon>Agaricomycetes</taxon>
        <taxon>Agaricomycetidae</taxon>
        <taxon>Agaricales</taxon>
        <taxon>Pleurotineae</taxon>
        <taxon>Pleurotaceae</taxon>
        <taxon>Pleurotus</taxon>
    </lineage>
</organism>
<name>A0ACB7IV18_PLECO</name>
<gene>
    <name evidence="1" type="ORF">CCMSSC00406_0009292</name>
</gene>
<keyword evidence="2" id="KW-1185">Reference proteome</keyword>
<comment type="caution">
    <text evidence="1">The sequence shown here is derived from an EMBL/GenBank/DDBJ whole genome shotgun (WGS) entry which is preliminary data.</text>
</comment>
<evidence type="ECO:0000313" key="2">
    <source>
        <dbReference type="Proteomes" id="UP000824881"/>
    </source>
</evidence>
<reference evidence="1 2" key="1">
    <citation type="journal article" date="2021" name="Appl. Environ. Microbiol.">
        <title>Genetic linkage and physical mapping for an oyster mushroom Pleurotus cornucopiae and QTL analysis for the trait cap color.</title>
        <authorList>
            <person name="Zhang Y."/>
            <person name="Gao W."/>
            <person name="Sonnenberg A."/>
            <person name="Chen Q."/>
            <person name="Zhang J."/>
            <person name="Huang C."/>
        </authorList>
    </citation>
    <scope>NUCLEOTIDE SEQUENCE [LARGE SCALE GENOMIC DNA]</scope>
    <source>
        <strain evidence="1">CCMSSC00406</strain>
    </source>
</reference>
<dbReference type="Proteomes" id="UP000824881">
    <property type="component" value="Unassembled WGS sequence"/>
</dbReference>
<evidence type="ECO:0000313" key="1">
    <source>
        <dbReference type="EMBL" id="KAG9222097.1"/>
    </source>
</evidence>